<dbReference type="OMA" id="CMKKLQY"/>
<dbReference type="GO" id="GO:0006357">
    <property type="term" value="P:regulation of transcription by RNA polymerase II"/>
    <property type="evidence" value="ECO:0007669"/>
    <property type="project" value="TreeGrafter"/>
</dbReference>
<evidence type="ECO:0000313" key="7">
    <source>
        <dbReference type="Ensembl" id="ENSHCOP00000003196.1"/>
    </source>
</evidence>
<reference evidence="7" key="2">
    <citation type="submission" date="2025-09" db="UniProtKB">
        <authorList>
            <consortium name="Ensembl"/>
        </authorList>
    </citation>
    <scope>IDENTIFICATION</scope>
</reference>
<evidence type="ECO:0000256" key="4">
    <source>
        <dbReference type="PROSITE-ProRule" id="PRU00027"/>
    </source>
</evidence>
<reference evidence="7" key="1">
    <citation type="submission" date="2025-08" db="UniProtKB">
        <authorList>
            <consortium name="Ensembl"/>
        </authorList>
    </citation>
    <scope>IDENTIFICATION</scope>
</reference>
<evidence type="ECO:0000256" key="1">
    <source>
        <dbReference type="ARBA" id="ARBA00022723"/>
    </source>
</evidence>
<dbReference type="Pfam" id="PF02892">
    <property type="entry name" value="zf-BED"/>
    <property type="match status" value="3"/>
</dbReference>
<dbReference type="OrthoDB" id="1607513at2759"/>
<dbReference type="InterPro" id="IPR053031">
    <property type="entry name" value="Cuticle_assoc_protein"/>
</dbReference>
<feature type="domain" description="BED-type" evidence="6">
    <location>
        <begin position="241"/>
        <end position="293"/>
    </location>
</feature>
<dbReference type="PANTHER" id="PTHR34396:SF25">
    <property type="entry name" value="BOUNDARY ELEMENT ASSOCIATED FACTOR"/>
    <property type="match status" value="1"/>
</dbReference>
<keyword evidence="3" id="KW-0862">Zinc</keyword>
<dbReference type="GeneID" id="109526000"/>
<dbReference type="Ensembl" id="ENSHCOT00000009143.1">
    <property type="protein sequence ID" value="ENSHCOP00000003196.1"/>
    <property type="gene ID" value="ENSHCOG00000004490.1"/>
</dbReference>
<dbReference type="InterPro" id="IPR036236">
    <property type="entry name" value="Znf_C2H2_sf"/>
</dbReference>
<keyword evidence="2 4" id="KW-0863">Zinc-finger</keyword>
<dbReference type="KEGG" id="hcq:109526000"/>
<dbReference type="PANTHER" id="PTHR34396">
    <property type="entry name" value="OS03G0264950 PROTEIN-RELATED"/>
    <property type="match status" value="1"/>
</dbReference>
<dbReference type="PROSITE" id="PS50808">
    <property type="entry name" value="ZF_BED"/>
    <property type="match status" value="3"/>
</dbReference>
<evidence type="ECO:0000256" key="3">
    <source>
        <dbReference type="ARBA" id="ARBA00022833"/>
    </source>
</evidence>
<keyword evidence="1" id="KW-0479">Metal-binding</keyword>
<dbReference type="GO" id="GO:0005634">
    <property type="term" value="C:nucleus"/>
    <property type="evidence" value="ECO:0007669"/>
    <property type="project" value="TreeGrafter"/>
</dbReference>
<dbReference type="AlphaFoldDB" id="A0A3Q2XSP1"/>
<sequence>MTRKRSVVWDYFNDVCPESVECLLCKNLLNKHEQGSTTGMWRHLRAQHPTEAAMAAKRESRGTSISSNHGQPLEIGEAQVEVELEDGNGDVATVDDDDIDSAMDTLLVAAQGEEPVKERPEEVVVVGEERPSSGKYHRRSLIWKRFEPLGSLNAAQCLICKKKIMCSEGKTSNLYRHMAKTHPQVNTRSGQAVNEAAVHSELNGILEAVQGESAGAGVAEKKCKEEKIMVENPLSFRSKCHRRSSIWKLFEPLGSLDVAQCLICKKRIRCPDGKTSNMHRHMSKSHPQAYRQAGKALKLTKTNSPSHSSNVQQETCPVEAMKGKIPDMVQVSKDTAAERRVFRRERELIEALRRTQREEAKALDHQRELVESLRAVNAREAAVEKKQIESLRRAQQEEAQDLMRQREELEREKTEQQKRWEELEQEKKQLLLLCQEPAAPTLVSHQQ</sequence>
<dbReference type="SUPFAM" id="SSF57667">
    <property type="entry name" value="beta-beta-alpha zinc fingers"/>
    <property type="match status" value="3"/>
</dbReference>
<dbReference type="GO" id="GO:1990837">
    <property type="term" value="F:sequence-specific double-stranded DNA binding"/>
    <property type="evidence" value="ECO:0007669"/>
    <property type="project" value="TreeGrafter"/>
</dbReference>
<dbReference type="GO" id="GO:0008270">
    <property type="term" value="F:zinc ion binding"/>
    <property type="evidence" value="ECO:0007669"/>
    <property type="project" value="UniProtKB-KW"/>
</dbReference>
<dbReference type="RefSeq" id="XP_019742547.1">
    <property type="nucleotide sequence ID" value="XM_019886988.1"/>
</dbReference>
<feature type="domain" description="BED-type" evidence="6">
    <location>
        <begin position="137"/>
        <end position="189"/>
    </location>
</feature>
<dbReference type="GeneTree" id="ENSGT00940000174693"/>
<evidence type="ECO:0000256" key="5">
    <source>
        <dbReference type="SAM" id="MobiDB-lite"/>
    </source>
</evidence>
<evidence type="ECO:0000313" key="8">
    <source>
        <dbReference type="Proteomes" id="UP000264820"/>
    </source>
</evidence>
<feature type="domain" description="BED-type" evidence="6">
    <location>
        <begin position="3"/>
        <end position="55"/>
    </location>
</feature>
<organism evidence="7 8">
    <name type="scientific">Hippocampus comes</name>
    <name type="common">Tiger tail seahorse</name>
    <dbReference type="NCBI Taxonomy" id="109280"/>
    <lineage>
        <taxon>Eukaryota</taxon>
        <taxon>Metazoa</taxon>
        <taxon>Chordata</taxon>
        <taxon>Craniata</taxon>
        <taxon>Vertebrata</taxon>
        <taxon>Euteleostomi</taxon>
        <taxon>Actinopterygii</taxon>
        <taxon>Neopterygii</taxon>
        <taxon>Teleostei</taxon>
        <taxon>Neoteleostei</taxon>
        <taxon>Acanthomorphata</taxon>
        <taxon>Syngnathiaria</taxon>
        <taxon>Syngnathiformes</taxon>
        <taxon>Syngnathoidei</taxon>
        <taxon>Syngnathidae</taxon>
        <taxon>Hippocampus</taxon>
    </lineage>
</organism>
<accession>A0A3Q2XSP1</accession>
<protein>
    <submittedName>
        <fullName evidence="7">Uncharacterized LOC109526000</fullName>
    </submittedName>
</protein>
<evidence type="ECO:0000259" key="6">
    <source>
        <dbReference type="PROSITE" id="PS50808"/>
    </source>
</evidence>
<proteinExistence type="predicted"/>
<dbReference type="SMART" id="SM00614">
    <property type="entry name" value="ZnF_BED"/>
    <property type="match status" value="3"/>
</dbReference>
<dbReference type="Proteomes" id="UP000264820">
    <property type="component" value="Unplaced"/>
</dbReference>
<evidence type="ECO:0000256" key="2">
    <source>
        <dbReference type="ARBA" id="ARBA00022771"/>
    </source>
</evidence>
<keyword evidence="8" id="KW-1185">Reference proteome</keyword>
<dbReference type="InterPro" id="IPR003656">
    <property type="entry name" value="Znf_BED"/>
</dbReference>
<name>A0A3Q2XSP1_HIPCM</name>
<feature type="region of interest" description="Disordered" evidence="5">
    <location>
        <begin position="395"/>
        <end position="417"/>
    </location>
</feature>